<keyword evidence="7" id="KW-1185">Reference proteome</keyword>
<comment type="caution">
    <text evidence="6">The sequence shown here is derived from an EMBL/GenBank/DDBJ whole genome shotgun (WGS) entry which is preliminary data.</text>
</comment>
<dbReference type="InterPro" id="IPR005119">
    <property type="entry name" value="LysR_subst-bd"/>
</dbReference>
<sequence>MDRLDVMRLFMRIVERESFTQAAEDMNLPRSTATDVIKALETRLSVRLLHRTTRQVSPTPEGETYYRRCRHIVAEIEDAETAFGSLRPKGTLRIDVHGTLARHFILPALPAFFAAYPDIELHMSEGDRLVDLVREGVDCVLRVGTLRDSEMVVRPLATLEEVTLASPAYLEAHGVPTHPDDLSGGHVMIGFQSSLRGRILPLEFVINGKPRHVALPLHMAVNAAESYISAARGGLGLIQIPRYHAEQDLRTGALVEVMSAFPPAPSPVSLLYPHNRQMSPRVRVFIDWLVEIFRTTTMPSGPYHRQ</sequence>
<dbReference type="PANTHER" id="PTHR30537">
    <property type="entry name" value="HTH-TYPE TRANSCRIPTIONAL REGULATOR"/>
    <property type="match status" value="1"/>
</dbReference>
<dbReference type="SUPFAM" id="SSF46785">
    <property type="entry name" value="Winged helix' DNA-binding domain"/>
    <property type="match status" value="1"/>
</dbReference>
<evidence type="ECO:0000256" key="4">
    <source>
        <dbReference type="ARBA" id="ARBA00023163"/>
    </source>
</evidence>
<dbReference type="GeneID" id="29558031"/>
<dbReference type="InterPro" id="IPR036388">
    <property type="entry name" value="WH-like_DNA-bd_sf"/>
</dbReference>
<evidence type="ECO:0000313" key="6">
    <source>
        <dbReference type="EMBL" id="GBQ77959.1"/>
    </source>
</evidence>
<accession>A0ABQ0PQ67</accession>
<keyword evidence="4" id="KW-0804">Transcription</keyword>
<dbReference type="CDD" id="cd08472">
    <property type="entry name" value="PBP2_CrgA_like_3"/>
    <property type="match status" value="1"/>
</dbReference>
<protein>
    <submittedName>
        <fullName evidence="6">LysR family transcriptional regulator</fullName>
    </submittedName>
</protein>
<dbReference type="RefSeq" id="WP_061506528.1">
    <property type="nucleotide sequence ID" value="NZ_BAPF01000015.1"/>
</dbReference>
<dbReference type="Gene3D" id="3.40.190.290">
    <property type="match status" value="1"/>
</dbReference>
<dbReference type="Proteomes" id="UP001065047">
    <property type="component" value="Unassembled WGS sequence"/>
</dbReference>
<dbReference type="InterPro" id="IPR058163">
    <property type="entry name" value="LysR-type_TF_proteobact-type"/>
</dbReference>
<dbReference type="Gene3D" id="1.10.10.10">
    <property type="entry name" value="Winged helix-like DNA-binding domain superfamily/Winged helix DNA-binding domain"/>
    <property type="match status" value="1"/>
</dbReference>
<name>A0ABQ0PQ67_9PROT</name>
<keyword evidence="2" id="KW-0805">Transcription regulation</keyword>
<evidence type="ECO:0000313" key="7">
    <source>
        <dbReference type="Proteomes" id="UP001065047"/>
    </source>
</evidence>
<evidence type="ECO:0000259" key="5">
    <source>
        <dbReference type="PROSITE" id="PS50931"/>
    </source>
</evidence>
<gene>
    <name evidence="6" type="ORF">AA14337_0974</name>
</gene>
<dbReference type="Pfam" id="PF03466">
    <property type="entry name" value="LysR_substrate"/>
    <property type="match status" value="1"/>
</dbReference>
<dbReference type="SUPFAM" id="SSF53850">
    <property type="entry name" value="Periplasmic binding protein-like II"/>
    <property type="match status" value="1"/>
</dbReference>
<dbReference type="InterPro" id="IPR036390">
    <property type="entry name" value="WH_DNA-bd_sf"/>
</dbReference>
<comment type="similarity">
    <text evidence="1">Belongs to the LysR transcriptional regulatory family.</text>
</comment>
<dbReference type="PANTHER" id="PTHR30537:SF72">
    <property type="entry name" value="LYSR FAMILY TRANSCRIPTIONAL REGULATOR"/>
    <property type="match status" value="1"/>
</dbReference>
<feature type="domain" description="HTH lysR-type" evidence="5">
    <location>
        <begin position="1"/>
        <end position="59"/>
    </location>
</feature>
<reference evidence="6" key="1">
    <citation type="submission" date="2013-04" db="EMBL/GenBank/DDBJ databases">
        <title>The genome sequencing project of 58 acetic acid bacteria.</title>
        <authorList>
            <person name="Okamoto-Kainuma A."/>
            <person name="Ishikawa M."/>
            <person name="Umino S."/>
            <person name="Koizumi Y."/>
            <person name="Shiwa Y."/>
            <person name="Yoshikawa H."/>
            <person name="Matsutani M."/>
            <person name="Matsushita K."/>
        </authorList>
    </citation>
    <scope>NUCLEOTIDE SEQUENCE</scope>
    <source>
        <strain evidence="6">DSM 14337</strain>
    </source>
</reference>
<proteinExistence type="inferred from homology"/>
<dbReference type="InterPro" id="IPR000847">
    <property type="entry name" value="LysR_HTH_N"/>
</dbReference>
<dbReference type="PROSITE" id="PS50931">
    <property type="entry name" value="HTH_LYSR"/>
    <property type="match status" value="1"/>
</dbReference>
<dbReference type="EMBL" id="BAPF01000015">
    <property type="protein sequence ID" value="GBQ77959.1"/>
    <property type="molecule type" value="Genomic_DNA"/>
</dbReference>
<evidence type="ECO:0000256" key="1">
    <source>
        <dbReference type="ARBA" id="ARBA00009437"/>
    </source>
</evidence>
<evidence type="ECO:0000256" key="3">
    <source>
        <dbReference type="ARBA" id="ARBA00023125"/>
    </source>
</evidence>
<organism evidence="6 7">
    <name type="scientific">Acetobacter malorum DSM 14337</name>
    <dbReference type="NCBI Taxonomy" id="1307910"/>
    <lineage>
        <taxon>Bacteria</taxon>
        <taxon>Pseudomonadati</taxon>
        <taxon>Pseudomonadota</taxon>
        <taxon>Alphaproteobacteria</taxon>
        <taxon>Acetobacterales</taxon>
        <taxon>Acetobacteraceae</taxon>
        <taxon>Acetobacter</taxon>
    </lineage>
</organism>
<dbReference type="Pfam" id="PF00126">
    <property type="entry name" value="HTH_1"/>
    <property type="match status" value="1"/>
</dbReference>
<evidence type="ECO:0000256" key="2">
    <source>
        <dbReference type="ARBA" id="ARBA00023015"/>
    </source>
</evidence>
<keyword evidence="3" id="KW-0238">DNA-binding</keyword>